<dbReference type="Pfam" id="PF02630">
    <property type="entry name" value="SCO1-SenC"/>
    <property type="match status" value="1"/>
</dbReference>
<dbReference type="AlphaFoldDB" id="A0A4R7ELT0"/>
<name>A0A4R7ELT0_9FLAO</name>
<dbReference type="RefSeq" id="WP_243832713.1">
    <property type="nucleotide sequence ID" value="NZ_SOAG01000041.1"/>
</dbReference>
<sequence length="221" mass="25790">MLRGVFNIYNQDSFKKIALFFLFFIILSCKQTTEQLPYLGNHTKKELEVGNREQKYFKIPDFQLINQDSILITNQTFDNKIYIADFIFLKCPTICPKMNIELKRVYDIYKNSSEVLFASHTIDPENDSITLLKAYSNQLGIDSKKWYFLHGEREYMHNLAENGYFSQAYQDQNVPGGYAHSGGFILVDKRKHIRGVYDGTDSDDVNRLIKEIAILLNEKLE</sequence>
<dbReference type="InterPro" id="IPR003782">
    <property type="entry name" value="SCO1/SenC"/>
</dbReference>
<gene>
    <name evidence="4" type="ORF">C8P70_1412</name>
</gene>
<keyword evidence="2" id="KW-0186">Copper</keyword>
<dbReference type="Proteomes" id="UP000295215">
    <property type="component" value="Unassembled WGS sequence"/>
</dbReference>
<feature type="binding site" evidence="2">
    <location>
        <position position="95"/>
    </location>
    <ligand>
        <name>Cu cation</name>
        <dbReference type="ChEBI" id="CHEBI:23378"/>
    </ligand>
</feature>
<reference evidence="4 5" key="1">
    <citation type="submission" date="2019-03" db="EMBL/GenBank/DDBJ databases">
        <title>Genomic Encyclopedia of Archaeal and Bacterial Type Strains, Phase II (KMG-II): from individual species to whole genera.</title>
        <authorList>
            <person name="Goeker M."/>
        </authorList>
    </citation>
    <scope>NUCLEOTIDE SEQUENCE [LARGE SCALE GENOMIC DNA]</scope>
    <source>
        <strain evidence="4 5">DSM 28213</strain>
    </source>
</reference>
<feature type="binding site" evidence="2">
    <location>
        <position position="180"/>
    </location>
    <ligand>
        <name>Cu cation</name>
        <dbReference type="ChEBI" id="CHEBI:23378"/>
    </ligand>
</feature>
<keyword evidence="3" id="KW-1015">Disulfide bond</keyword>
<evidence type="ECO:0000313" key="4">
    <source>
        <dbReference type="EMBL" id="TDS51218.1"/>
    </source>
</evidence>
<dbReference type="GO" id="GO:0046872">
    <property type="term" value="F:metal ion binding"/>
    <property type="evidence" value="ECO:0007669"/>
    <property type="project" value="UniProtKB-KW"/>
</dbReference>
<dbReference type="PANTHER" id="PTHR12151:SF25">
    <property type="entry name" value="LINALOOL DEHYDRATASE_ISOMERASE DOMAIN-CONTAINING PROTEIN"/>
    <property type="match status" value="1"/>
</dbReference>
<comment type="similarity">
    <text evidence="1">Belongs to the SCO1/2 family.</text>
</comment>
<evidence type="ECO:0000313" key="5">
    <source>
        <dbReference type="Proteomes" id="UP000295215"/>
    </source>
</evidence>
<dbReference type="PANTHER" id="PTHR12151">
    <property type="entry name" value="ELECTRON TRANSPORT PROTIN SCO1/SENC FAMILY MEMBER"/>
    <property type="match status" value="1"/>
</dbReference>
<protein>
    <submittedName>
        <fullName evidence="4">Protein SCO1/2</fullName>
    </submittedName>
</protein>
<dbReference type="PROSITE" id="PS51257">
    <property type="entry name" value="PROKAR_LIPOPROTEIN"/>
    <property type="match status" value="1"/>
</dbReference>
<proteinExistence type="inferred from homology"/>
<keyword evidence="2" id="KW-0479">Metal-binding</keyword>
<evidence type="ECO:0000256" key="2">
    <source>
        <dbReference type="PIRSR" id="PIRSR603782-1"/>
    </source>
</evidence>
<dbReference type="Gene3D" id="3.40.30.10">
    <property type="entry name" value="Glutaredoxin"/>
    <property type="match status" value="1"/>
</dbReference>
<dbReference type="EMBL" id="SOAG01000041">
    <property type="protein sequence ID" value="TDS51218.1"/>
    <property type="molecule type" value="Genomic_DNA"/>
</dbReference>
<dbReference type="SUPFAM" id="SSF52833">
    <property type="entry name" value="Thioredoxin-like"/>
    <property type="match status" value="1"/>
</dbReference>
<evidence type="ECO:0000256" key="1">
    <source>
        <dbReference type="ARBA" id="ARBA00010996"/>
    </source>
</evidence>
<dbReference type="InterPro" id="IPR036249">
    <property type="entry name" value="Thioredoxin-like_sf"/>
</dbReference>
<dbReference type="CDD" id="cd02968">
    <property type="entry name" value="SCO"/>
    <property type="match status" value="1"/>
</dbReference>
<evidence type="ECO:0000256" key="3">
    <source>
        <dbReference type="PIRSR" id="PIRSR603782-2"/>
    </source>
</evidence>
<comment type="caution">
    <text evidence="4">The sequence shown here is derived from an EMBL/GenBank/DDBJ whole genome shotgun (WGS) entry which is preliminary data.</text>
</comment>
<organism evidence="4 5">
    <name type="scientific">Myroides indicus</name>
    <dbReference type="NCBI Taxonomy" id="1323422"/>
    <lineage>
        <taxon>Bacteria</taxon>
        <taxon>Pseudomonadati</taxon>
        <taxon>Bacteroidota</taxon>
        <taxon>Flavobacteriia</taxon>
        <taxon>Flavobacteriales</taxon>
        <taxon>Flavobacteriaceae</taxon>
        <taxon>Myroides</taxon>
    </lineage>
</organism>
<feature type="binding site" evidence="2">
    <location>
        <position position="91"/>
    </location>
    <ligand>
        <name>Cu cation</name>
        <dbReference type="ChEBI" id="CHEBI:23378"/>
    </ligand>
</feature>
<accession>A0A4R7ELT0</accession>
<feature type="disulfide bond" description="Redox-active" evidence="3">
    <location>
        <begin position="91"/>
        <end position="95"/>
    </location>
</feature>
<keyword evidence="5" id="KW-1185">Reference proteome</keyword>